<reference evidence="9 10" key="1">
    <citation type="submission" date="2019-04" db="EMBL/GenBank/DDBJ databases">
        <title>Step-wise assembly of the neonatal virome modulated by breast feeding.</title>
        <authorList>
            <person name="Liang G."/>
            <person name="Bushman F."/>
        </authorList>
    </citation>
    <scope>NUCLEOTIDE SEQUENCE [LARGE SCALE GENOMIC DNA]</scope>
    <source>
        <strain evidence="9 10">E3404</strain>
    </source>
</reference>
<dbReference type="AlphaFoldDB" id="A0A6I4XGW1"/>
<comment type="cofactor">
    <cofactor evidence="8">
        <name>a divalent metal cation</name>
        <dbReference type="ChEBI" id="CHEBI:60240"/>
    </cofactor>
    <text evidence="8">Binds 2 divalent metal cations per subunit.</text>
</comment>
<evidence type="ECO:0000256" key="7">
    <source>
        <dbReference type="PIRSR" id="PIRSR001123-1"/>
    </source>
</evidence>
<dbReference type="Gene3D" id="2.40.30.40">
    <property type="entry name" value="Peptidase M42, domain 2"/>
    <property type="match status" value="1"/>
</dbReference>
<dbReference type="InterPro" id="IPR051464">
    <property type="entry name" value="Peptidase_M42_aminopept"/>
</dbReference>
<keyword evidence="4 8" id="KW-0479">Metal-binding</keyword>
<sequence length="358" mass="40244">MVKQMGQMDQLEKVVKTPGISGREKTISKLLKEYYAPYCDEIIYDNLGSIYGVIKSEKENPTTVLVTAHMDELGFIVKKIEETGLIRGLIMGKIEPNSLLGQEVHLYNRQGKAFPGVILGRNKANQVQGKEDVLLDFGFSSKEEALSEEVSLGDMVTFAPKFTVSKNGKEWIAPNWNGRISVNQTIDLLRQIYENQLSFPFDLYVGCTVQEQVGARGAQTAANLVAPDLTIILDTNRAWDYQEDAGDVQGELSKGVLLTYYDPSVLPNRLPMEELRKICEEAALPYQYYFSLEDSDGAWFNKLRTGCPVLFMNMPVRNMNTAAQVVSQEDYETVGQAIYLFLKDLDEAAIVSFKEENR</sequence>
<comment type="similarity">
    <text evidence="1 6">Belongs to the peptidase M42 family.</text>
</comment>
<dbReference type="GO" id="GO:0006508">
    <property type="term" value="P:proteolysis"/>
    <property type="evidence" value="ECO:0007669"/>
    <property type="project" value="UniProtKB-KW"/>
</dbReference>
<dbReference type="GO" id="GO:0046872">
    <property type="term" value="F:metal ion binding"/>
    <property type="evidence" value="ECO:0007669"/>
    <property type="project" value="UniProtKB-UniRule"/>
</dbReference>
<feature type="binding site" evidence="8">
    <location>
        <position position="69"/>
    </location>
    <ligand>
        <name>Zn(2+)</name>
        <dbReference type="ChEBI" id="CHEBI:29105"/>
        <label>1</label>
    </ligand>
</feature>
<feature type="binding site" evidence="8">
    <location>
        <position position="234"/>
    </location>
    <ligand>
        <name>Zn(2+)</name>
        <dbReference type="ChEBI" id="CHEBI:29105"/>
        <label>1</label>
    </ligand>
</feature>
<keyword evidence="3" id="KW-0645">Protease</keyword>
<dbReference type="PANTHER" id="PTHR32481">
    <property type="entry name" value="AMINOPEPTIDASE"/>
    <property type="match status" value="1"/>
</dbReference>
<evidence type="ECO:0000313" key="9">
    <source>
        <dbReference type="EMBL" id="MXS27334.1"/>
    </source>
</evidence>
<evidence type="ECO:0000256" key="6">
    <source>
        <dbReference type="PIRNR" id="PIRNR001123"/>
    </source>
</evidence>
<dbReference type="InterPro" id="IPR023367">
    <property type="entry name" value="Peptidase_M42_dom2"/>
</dbReference>
<accession>A0A6I4XGW1</accession>
<dbReference type="SUPFAM" id="SSF101821">
    <property type="entry name" value="Aminopeptidase/glucanase lid domain"/>
    <property type="match status" value="1"/>
</dbReference>
<evidence type="ECO:0000256" key="3">
    <source>
        <dbReference type="ARBA" id="ARBA00022670"/>
    </source>
</evidence>
<evidence type="ECO:0000256" key="4">
    <source>
        <dbReference type="ARBA" id="ARBA00022723"/>
    </source>
</evidence>
<dbReference type="GO" id="GO:0004177">
    <property type="term" value="F:aminopeptidase activity"/>
    <property type="evidence" value="ECO:0007669"/>
    <property type="project" value="UniProtKB-UniRule"/>
</dbReference>
<dbReference type="InterPro" id="IPR008007">
    <property type="entry name" value="Peptidase_M42"/>
</dbReference>
<proteinExistence type="inferred from homology"/>
<comment type="caution">
    <text evidence="9">The sequence shown here is derived from an EMBL/GenBank/DDBJ whole genome shotgun (WGS) entry which is preliminary data.</text>
</comment>
<protein>
    <submittedName>
        <fullName evidence="9">M42 family peptidase</fullName>
    </submittedName>
</protein>
<dbReference type="EMBL" id="WVTI01000019">
    <property type="protein sequence ID" value="MXS27334.1"/>
    <property type="molecule type" value="Genomic_DNA"/>
</dbReference>
<dbReference type="Proteomes" id="UP000439965">
    <property type="component" value="Unassembled WGS sequence"/>
</dbReference>
<dbReference type="PIRSF" id="PIRSF001123">
    <property type="entry name" value="PepA_GA"/>
    <property type="match status" value="1"/>
</dbReference>
<dbReference type="PANTHER" id="PTHR32481:SF0">
    <property type="entry name" value="AMINOPEPTIDASE YPDE-RELATED"/>
    <property type="match status" value="1"/>
</dbReference>
<keyword evidence="5" id="KW-0378">Hydrolase</keyword>
<gene>
    <name evidence="9" type="ORF">GTI89_14835</name>
</gene>
<dbReference type="Gene3D" id="3.40.630.10">
    <property type="entry name" value="Zn peptidases"/>
    <property type="match status" value="1"/>
</dbReference>
<evidence type="ECO:0000256" key="5">
    <source>
        <dbReference type="ARBA" id="ARBA00022801"/>
    </source>
</evidence>
<dbReference type="Pfam" id="PF05343">
    <property type="entry name" value="Peptidase_M42"/>
    <property type="match status" value="1"/>
</dbReference>
<name>A0A6I4XGW1_ENTGA</name>
<evidence type="ECO:0000256" key="8">
    <source>
        <dbReference type="PIRSR" id="PIRSR001123-2"/>
    </source>
</evidence>
<feature type="active site" description="Proton acceptor" evidence="7">
    <location>
        <position position="211"/>
    </location>
</feature>
<evidence type="ECO:0000256" key="1">
    <source>
        <dbReference type="ARBA" id="ARBA00006272"/>
    </source>
</evidence>
<dbReference type="SUPFAM" id="SSF53187">
    <property type="entry name" value="Zn-dependent exopeptidases"/>
    <property type="match status" value="1"/>
</dbReference>
<organism evidence="9 10">
    <name type="scientific">Enterococcus gallinarum</name>
    <dbReference type="NCBI Taxonomy" id="1353"/>
    <lineage>
        <taxon>Bacteria</taxon>
        <taxon>Bacillati</taxon>
        <taxon>Bacillota</taxon>
        <taxon>Bacilli</taxon>
        <taxon>Lactobacillales</taxon>
        <taxon>Enterococcaceae</taxon>
        <taxon>Enterococcus</taxon>
    </lineage>
</organism>
<evidence type="ECO:0000313" key="10">
    <source>
        <dbReference type="Proteomes" id="UP000439965"/>
    </source>
</evidence>
<keyword evidence="2" id="KW-0031">Aminopeptidase</keyword>
<evidence type="ECO:0000256" key="2">
    <source>
        <dbReference type="ARBA" id="ARBA00022438"/>
    </source>
</evidence>